<evidence type="ECO:0000256" key="4">
    <source>
        <dbReference type="ARBA" id="ARBA00022737"/>
    </source>
</evidence>
<organism evidence="8 9">
    <name type="scientific">[Candida] railenensis</name>
    <dbReference type="NCBI Taxonomy" id="45579"/>
    <lineage>
        <taxon>Eukaryota</taxon>
        <taxon>Fungi</taxon>
        <taxon>Dikarya</taxon>
        <taxon>Ascomycota</taxon>
        <taxon>Saccharomycotina</taxon>
        <taxon>Pichiomycetes</taxon>
        <taxon>Debaryomycetaceae</taxon>
        <taxon>Kurtzmaniella</taxon>
    </lineage>
</organism>
<dbReference type="GO" id="GO:0051087">
    <property type="term" value="F:protein-folding chaperone binding"/>
    <property type="evidence" value="ECO:0007669"/>
    <property type="project" value="TreeGrafter"/>
</dbReference>
<dbReference type="EMBL" id="CAKXYY010000009">
    <property type="protein sequence ID" value="CAH2353039.1"/>
    <property type="molecule type" value="Genomic_DNA"/>
</dbReference>
<dbReference type="GO" id="GO:0071218">
    <property type="term" value="P:cellular response to misfolded protein"/>
    <property type="evidence" value="ECO:0007669"/>
    <property type="project" value="TreeGrafter"/>
</dbReference>
<evidence type="ECO:0000313" key="9">
    <source>
        <dbReference type="Proteomes" id="UP000837801"/>
    </source>
</evidence>
<dbReference type="SMART" id="SM00504">
    <property type="entry name" value="Ubox"/>
    <property type="match status" value="1"/>
</dbReference>
<feature type="region of interest" description="Disordered" evidence="6">
    <location>
        <begin position="120"/>
        <end position="145"/>
    </location>
</feature>
<feature type="domain" description="U-box" evidence="7">
    <location>
        <begin position="158"/>
        <end position="232"/>
    </location>
</feature>
<dbReference type="OrthoDB" id="629492at2759"/>
<accession>A0A9P0QQF2</accession>
<dbReference type="PANTHER" id="PTHR46803">
    <property type="entry name" value="E3 UBIQUITIN-PROTEIN LIGASE CHIP"/>
    <property type="match status" value="1"/>
</dbReference>
<dbReference type="GO" id="GO:0006515">
    <property type="term" value="P:protein quality control for misfolded or incompletely synthesized proteins"/>
    <property type="evidence" value="ECO:0007669"/>
    <property type="project" value="TreeGrafter"/>
</dbReference>
<keyword evidence="3" id="KW-0808">Transferase</keyword>
<protein>
    <recommendedName>
        <fullName evidence="2">RING-type E3 ubiquitin transferase</fullName>
        <ecNumber evidence="2">2.3.2.27</ecNumber>
    </recommendedName>
</protein>
<dbReference type="Pfam" id="PF04564">
    <property type="entry name" value="U-box"/>
    <property type="match status" value="1"/>
</dbReference>
<dbReference type="InterPro" id="IPR003613">
    <property type="entry name" value="Ubox_domain"/>
</dbReference>
<dbReference type="AlphaFoldDB" id="A0A9P0QQF2"/>
<keyword evidence="5" id="KW-0833">Ubl conjugation pathway</keyword>
<evidence type="ECO:0000259" key="7">
    <source>
        <dbReference type="PROSITE" id="PS51698"/>
    </source>
</evidence>
<dbReference type="Proteomes" id="UP000837801">
    <property type="component" value="Unassembled WGS sequence"/>
</dbReference>
<evidence type="ECO:0000256" key="6">
    <source>
        <dbReference type="SAM" id="MobiDB-lite"/>
    </source>
</evidence>
<dbReference type="GO" id="GO:0000209">
    <property type="term" value="P:protein polyubiquitination"/>
    <property type="evidence" value="ECO:0007669"/>
    <property type="project" value="TreeGrafter"/>
</dbReference>
<name>A0A9P0QQF2_9ASCO</name>
<dbReference type="GO" id="GO:0005737">
    <property type="term" value="C:cytoplasm"/>
    <property type="evidence" value="ECO:0007669"/>
    <property type="project" value="TreeGrafter"/>
</dbReference>
<evidence type="ECO:0000256" key="5">
    <source>
        <dbReference type="ARBA" id="ARBA00022786"/>
    </source>
</evidence>
<comment type="caution">
    <text evidence="8">The sequence shown here is derived from an EMBL/GenBank/DDBJ whole genome shotgun (WGS) entry which is preliminary data.</text>
</comment>
<dbReference type="PANTHER" id="PTHR46803:SF2">
    <property type="entry name" value="E3 UBIQUITIN-PROTEIN LIGASE CHIP"/>
    <property type="match status" value="1"/>
</dbReference>
<dbReference type="EC" id="2.3.2.27" evidence="2"/>
<dbReference type="InterPro" id="IPR013083">
    <property type="entry name" value="Znf_RING/FYVE/PHD"/>
</dbReference>
<evidence type="ECO:0000256" key="3">
    <source>
        <dbReference type="ARBA" id="ARBA00022679"/>
    </source>
</evidence>
<dbReference type="PROSITE" id="PS51698">
    <property type="entry name" value="U_BOX"/>
    <property type="match status" value="1"/>
</dbReference>
<dbReference type="SUPFAM" id="SSF57850">
    <property type="entry name" value="RING/U-box"/>
    <property type="match status" value="1"/>
</dbReference>
<dbReference type="GO" id="GO:0061630">
    <property type="term" value="F:ubiquitin protein ligase activity"/>
    <property type="evidence" value="ECO:0007669"/>
    <property type="project" value="UniProtKB-EC"/>
</dbReference>
<keyword evidence="9" id="KW-1185">Reference proteome</keyword>
<gene>
    <name evidence="8" type="ORF">CLIB1423_09S01442</name>
</gene>
<evidence type="ECO:0000256" key="1">
    <source>
        <dbReference type="ARBA" id="ARBA00000900"/>
    </source>
</evidence>
<dbReference type="Gene3D" id="3.30.40.10">
    <property type="entry name" value="Zinc/RING finger domain, C3HC4 (zinc finger)"/>
    <property type="match status" value="1"/>
</dbReference>
<keyword evidence="4" id="KW-0677">Repeat</keyword>
<sequence>MNWLSKLNHSPRAENAAQKKKISGTSETISKYVYNDILGVQTEIKRLNEKTGVLTSNGIFSRLYTLLGEEQAREYESLRKKFRYEKSKAFYDEQLQLYKSHLQELVHILDMFQNSHTSNIYKGNQSKRKSTSLEENRTGSSSASLLSKEEVDEIINNEAPDQLIDPISFNLFSDPVVTPSGITYEKSLLLQHMQAKGGFDPLTRAPIKESQLYSNLVVKESVLEYMRSKEEEITKAKA</sequence>
<evidence type="ECO:0000313" key="8">
    <source>
        <dbReference type="EMBL" id="CAH2353039.1"/>
    </source>
</evidence>
<evidence type="ECO:0000256" key="2">
    <source>
        <dbReference type="ARBA" id="ARBA00012483"/>
    </source>
</evidence>
<dbReference type="GO" id="GO:0043161">
    <property type="term" value="P:proteasome-mediated ubiquitin-dependent protein catabolic process"/>
    <property type="evidence" value="ECO:0007669"/>
    <property type="project" value="TreeGrafter"/>
</dbReference>
<dbReference type="GO" id="GO:0045862">
    <property type="term" value="P:positive regulation of proteolysis"/>
    <property type="evidence" value="ECO:0007669"/>
    <property type="project" value="TreeGrafter"/>
</dbReference>
<proteinExistence type="predicted"/>
<comment type="catalytic activity">
    <reaction evidence="1">
        <text>S-ubiquitinyl-[E2 ubiquitin-conjugating enzyme]-L-cysteine + [acceptor protein]-L-lysine = [E2 ubiquitin-conjugating enzyme]-L-cysteine + N(6)-ubiquitinyl-[acceptor protein]-L-lysine.</text>
        <dbReference type="EC" id="2.3.2.27"/>
    </reaction>
</comment>
<reference evidence="8" key="1">
    <citation type="submission" date="2022-03" db="EMBL/GenBank/DDBJ databases">
        <authorList>
            <person name="Legras J.-L."/>
            <person name="Devillers H."/>
            <person name="Grondin C."/>
        </authorList>
    </citation>
    <scope>NUCLEOTIDE SEQUENCE</scope>
    <source>
        <strain evidence="8">CLIB 1423</strain>
    </source>
</reference>